<gene>
    <name evidence="2" type="ORF">PWN146_01319</name>
</gene>
<feature type="transmembrane region" description="Helical" evidence="1">
    <location>
        <begin position="36"/>
        <end position="54"/>
    </location>
</feature>
<proteinExistence type="predicted"/>
<keyword evidence="1" id="KW-1133">Transmembrane helix</keyword>
<evidence type="ECO:0000313" key="2">
    <source>
        <dbReference type="EMBL" id="SAY42635.1"/>
    </source>
</evidence>
<sequence>MKWLIEWLGNSFAYLIPIVLIIIGGVIFVSGFPNSGFYLTLIWAIVVCVAYVKWSKWL</sequence>
<keyword evidence="1" id="KW-0472">Membrane</keyword>
<organism evidence="2">
    <name type="scientific">Serratia marcescens</name>
    <dbReference type="NCBI Taxonomy" id="615"/>
    <lineage>
        <taxon>Bacteria</taxon>
        <taxon>Pseudomonadati</taxon>
        <taxon>Pseudomonadota</taxon>
        <taxon>Gammaproteobacteria</taxon>
        <taxon>Enterobacterales</taxon>
        <taxon>Yersiniaceae</taxon>
        <taxon>Serratia</taxon>
    </lineage>
</organism>
<reference evidence="2" key="1">
    <citation type="submission" date="2016-05" db="EMBL/GenBank/DDBJ databases">
        <authorList>
            <person name="Cock P.J.A."/>
            <person name="Cock P.J.A."/>
        </authorList>
    </citation>
    <scope>NUCLEOTIDE SEQUENCE</scope>
    <source>
        <strain evidence="2">PWN146_assembly</strain>
    </source>
</reference>
<accession>A0A1C3HC68</accession>
<dbReference type="EMBL" id="LT575490">
    <property type="protein sequence ID" value="SAY42635.1"/>
    <property type="molecule type" value="Genomic_DNA"/>
</dbReference>
<evidence type="ECO:0000256" key="1">
    <source>
        <dbReference type="SAM" id="Phobius"/>
    </source>
</evidence>
<keyword evidence="1" id="KW-0812">Transmembrane</keyword>
<protein>
    <submittedName>
        <fullName evidence="2">Uncharacterized protein</fullName>
    </submittedName>
</protein>
<name>A0A1C3HC68_SERMA</name>
<dbReference type="AlphaFoldDB" id="A0A1C3HC68"/>
<feature type="transmembrane region" description="Helical" evidence="1">
    <location>
        <begin position="12"/>
        <end position="30"/>
    </location>
</feature>